<keyword evidence="5" id="KW-1185">Reference proteome</keyword>
<dbReference type="Pfam" id="PF00627">
    <property type="entry name" value="UBA"/>
    <property type="match status" value="1"/>
</dbReference>
<dbReference type="GO" id="GO:0004252">
    <property type="term" value="F:serine-type endopeptidase activity"/>
    <property type="evidence" value="ECO:0007669"/>
    <property type="project" value="TreeGrafter"/>
</dbReference>
<accession>A0A383W7Y7</accession>
<keyword evidence="2" id="KW-0472">Membrane</keyword>
<keyword evidence="2" id="KW-1133">Transmembrane helix</keyword>
<keyword evidence="2" id="KW-0812">Transmembrane</keyword>
<sequence length="325" mass="32770">MNVGPGGFGHAPVTKGLVLASLGSSVLTNAARASHRRLPKPLVVLSSSLAFRSPGELLFGCFLLYYFRVLERQSGSRKYGSYAAIVTGLSCALQLGVSGLLQWKVPLAPAPLQLVLASFVPFLLDIPPTSFFSVLGYKMSDKSFVYLAGLQLLLTSGKQSWLALAASTVAGALYKANFCNMKKLRLPGLLVNAIAKFFGPLLSDPGSSGPSISLTSTAPAAAAGRANSAAGGGGGFGEGFYDAPAGRGPGGAAGGVRQRHAGGRAAAGAAGGGGALPAASPEALPAASPEALAELLSMGFSRERAVAALQQAGNDLQTAIALLVG</sequence>
<feature type="domain" description="UBA" evidence="3">
    <location>
        <begin position="286"/>
        <end position="325"/>
    </location>
</feature>
<dbReference type="SMART" id="SM00165">
    <property type="entry name" value="UBA"/>
    <property type="match status" value="1"/>
</dbReference>
<dbReference type="PANTHER" id="PTHR43066">
    <property type="entry name" value="RHOMBOID-RELATED PROTEIN"/>
    <property type="match status" value="1"/>
</dbReference>
<evidence type="ECO:0000256" key="1">
    <source>
        <dbReference type="SAM" id="MobiDB-lite"/>
    </source>
</evidence>
<name>A0A383W7Y7_TETOB</name>
<dbReference type="Gene3D" id="1.10.8.10">
    <property type="entry name" value="DNA helicase RuvA subunit, C-terminal domain"/>
    <property type="match status" value="1"/>
</dbReference>
<dbReference type="SUPFAM" id="SSF46934">
    <property type="entry name" value="UBA-like"/>
    <property type="match status" value="1"/>
</dbReference>
<dbReference type="CDD" id="cd14270">
    <property type="entry name" value="UBA"/>
    <property type="match status" value="1"/>
</dbReference>
<evidence type="ECO:0000256" key="2">
    <source>
        <dbReference type="SAM" id="Phobius"/>
    </source>
</evidence>
<reference evidence="4 5" key="1">
    <citation type="submission" date="2016-10" db="EMBL/GenBank/DDBJ databases">
        <authorList>
            <person name="Cai Z."/>
        </authorList>
    </citation>
    <scope>NUCLEOTIDE SEQUENCE [LARGE SCALE GENOMIC DNA]</scope>
</reference>
<dbReference type="PANTHER" id="PTHR43066:SF21">
    <property type="entry name" value="UBIQUITIN-ASSOCIATED DOMAIN-CONTAINING PROTEIN 2"/>
    <property type="match status" value="1"/>
</dbReference>
<feature type="transmembrane region" description="Helical" evidence="2">
    <location>
        <begin position="79"/>
        <end position="103"/>
    </location>
</feature>
<evidence type="ECO:0000313" key="5">
    <source>
        <dbReference type="Proteomes" id="UP000256970"/>
    </source>
</evidence>
<dbReference type="EMBL" id="FNXT01001197">
    <property type="protein sequence ID" value="SZX73755.1"/>
    <property type="molecule type" value="Genomic_DNA"/>
</dbReference>
<dbReference type="PROSITE" id="PS50030">
    <property type="entry name" value="UBA"/>
    <property type="match status" value="1"/>
</dbReference>
<feature type="transmembrane region" description="Helical" evidence="2">
    <location>
        <begin position="49"/>
        <end position="67"/>
    </location>
</feature>
<dbReference type="InterPro" id="IPR015940">
    <property type="entry name" value="UBA"/>
</dbReference>
<evidence type="ECO:0000313" key="4">
    <source>
        <dbReference type="EMBL" id="SZX73755.1"/>
    </source>
</evidence>
<protein>
    <recommendedName>
        <fullName evidence="3">UBA domain-containing protein</fullName>
    </recommendedName>
</protein>
<proteinExistence type="predicted"/>
<dbReference type="AlphaFoldDB" id="A0A383W7Y7"/>
<dbReference type="InterPro" id="IPR009060">
    <property type="entry name" value="UBA-like_sf"/>
</dbReference>
<dbReference type="STRING" id="3088.A0A383W7Y7"/>
<dbReference type="Proteomes" id="UP000256970">
    <property type="component" value="Unassembled WGS sequence"/>
</dbReference>
<feature type="region of interest" description="Disordered" evidence="1">
    <location>
        <begin position="249"/>
        <end position="272"/>
    </location>
</feature>
<feature type="transmembrane region" description="Helical" evidence="2">
    <location>
        <begin position="115"/>
        <end position="137"/>
    </location>
</feature>
<evidence type="ECO:0000259" key="3">
    <source>
        <dbReference type="PROSITE" id="PS50030"/>
    </source>
</evidence>
<organism evidence="4 5">
    <name type="scientific">Tetradesmus obliquus</name>
    <name type="common">Green alga</name>
    <name type="synonym">Acutodesmus obliquus</name>
    <dbReference type="NCBI Taxonomy" id="3088"/>
    <lineage>
        <taxon>Eukaryota</taxon>
        <taxon>Viridiplantae</taxon>
        <taxon>Chlorophyta</taxon>
        <taxon>core chlorophytes</taxon>
        <taxon>Chlorophyceae</taxon>
        <taxon>CS clade</taxon>
        <taxon>Sphaeropleales</taxon>
        <taxon>Scenedesmaceae</taxon>
        <taxon>Tetradesmus</taxon>
    </lineage>
</organism>
<gene>
    <name evidence="4" type="ORF">BQ4739_LOCUS14008</name>
</gene>